<dbReference type="RefSeq" id="WP_025015155.1">
    <property type="nucleotide sequence ID" value="NZ_AZFU01000017.1"/>
</dbReference>
<dbReference type="OrthoDB" id="2321900at2"/>
<feature type="transmembrane region" description="Helical" evidence="1">
    <location>
        <begin position="44"/>
        <end position="70"/>
    </location>
</feature>
<name>A0A0R1VH89_9LACO</name>
<dbReference type="EMBL" id="AZFU01000017">
    <property type="protein sequence ID" value="KRM04833.1"/>
    <property type="molecule type" value="Genomic_DNA"/>
</dbReference>
<evidence type="ECO:0008006" key="4">
    <source>
        <dbReference type="Google" id="ProtNLM"/>
    </source>
</evidence>
<keyword evidence="1" id="KW-0472">Membrane</keyword>
<evidence type="ECO:0000256" key="1">
    <source>
        <dbReference type="SAM" id="Phobius"/>
    </source>
</evidence>
<evidence type="ECO:0000313" key="3">
    <source>
        <dbReference type="Proteomes" id="UP000051307"/>
    </source>
</evidence>
<keyword evidence="1" id="KW-1133">Transmembrane helix</keyword>
<dbReference type="Pfam" id="PF11457">
    <property type="entry name" value="DUF3021"/>
    <property type="match status" value="1"/>
</dbReference>
<dbReference type="Proteomes" id="UP000051307">
    <property type="component" value="Unassembled WGS sequence"/>
</dbReference>
<dbReference type="PATRIC" id="fig|1423767.3.peg.541"/>
<evidence type="ECO:0000313" key="2">
    <source>
        <dbReference type="EMBL" id="KRM04833.1"/>
    </source>
</evidence>
<feature type="transmembrane region" description="Helical" evidence="1">
    <location>
        <begin position="82"/>
        <end position="104"/>
    </location>
</feature>
<proteinExistence type="predicted"/>
<dbReference type="InterPro" id="IPR021560">
    <property type="entry name" value="DUF3021"/>
</dbReference>
<feature type="transmembrane region" description="Helical" evidence="1">
    <location>
        <begin position="7"/>
        <end position="32"/>
    </location>
</feature>
<sequence>MKNIKDLLYNGLISGLIGIGIGTIWIAMNFLFSLNGQNPATAKIYLTTFLFWTIISFLIGIFFYLASWIFNSEKWSLKKQIFINFFVCFIAWFLLNLLIDNFSISLKMVIRVTVDFIIMYAIAYSGYFLHLWNTVRRINAKLKEK</sequence>
<protein>
    <recommendedName>
        <fullName evidence="4">DUF3021 domain-containing protein</fullName>
    </recommendedName>
</protein>
<gene>
    <name evidence="2" type="ORF">FC59_GL000524</name>
</gene>
<reference evidence="2 3" key="1">
    <citation type="journal article" date="2015" name="Genome Announc.">
        <title>Expanding the biotechnology potential of lactobacilli through comparative genomics of 213 strains and associated genera.</title>
        <authorList>
            <person name="Sun Z."/>
            <person name="Harris H.M."/>
            <person name="McCann A."/>
            <person name="Guo C."/>
            <person name="Argimon S."/>
            <person name="Zhang W."/>
            <person name="Yang X."/>
            <person name="Jeffery I.B."/>
            <person name="Cooney J.C."/>
            <person name="Kagawa T.F."/>
            <person name="Liu W."/>
            <person name="Song Y."/>
            <person name="Salvetti E."/>
            <person name="Wrobel A."/>
            <person name="Rasinkangas P."/>
            <person name="Parkhill J."/>
            <person name="Rea M.C."/>
            <person name="O'Sullivan O."/>
            <person name="Ritari J."/>
            <person name="Douillard F.P."/>
            <person name="Paul Ross R."/>
            <person name="Yang R."/>
            <person name="Briner A.E."/>
            <person name="Felis G.E."/>
            <person name="de Vos W.M."/>
            <person name="Barrangou R."/>
            <person name="Klaenhammer T.R."/>
            <person name="Caufield P.W."/>
            <person name="Cui Y."/>
            <person name="Zhang H."/>
            <person name="O'Toole P.W."/>
        </authorList>
    </citation>
    <scope>NUCLEOTIDE SEQUENCE [LARGE SCALE GENOMIC DNA]</scope>
    <source>
        <strain evidence="2 3">DSM 16761</strain>
    </source>
</reference>
<feature type="transmembrane region" description="Helical" evidence="1">
    <location>
        <begin position="116"/>
        <end position="135"/>
    </location>
</feature>
<accession>A0A0R1VH89</accession>
<dbReference type="AlphaFoldDB" id="A0A0R1VH89"/>
<organism evidence="2 3">
    <name type="scientific">Lactobacillus kitasatonis DSM 16761 = JCM 1039</name>
    <dbReference type="NCBI Taxonomy" id="1423767"/>
    <lineage>
        <taxon>Bacteria</taxon>
        <taxon>Bacillati</taxon>
        <taxon>Bacillota</taxon>
        <taxon>Bacilli</taxon>
        <taxon>Lactobacillales</taxon>
        <taxon>Lactobacillaceae</taxon>
        <taxon>Lactobacillus</taxon>
    </lineage>
</organism>
<comment type="caution">
    <text evidence="2">The sequence shown here is derived from an EMBL/GenBank/DDBJ whole genome shotgun (WGS) entry which is preliminary data.</text>
</comment>
<keyword evidence="1" id="KW-0812">Transmembrane</keyword>